<sequence>MSDDTEDRWHYAGRRTFAGALQRGLGRGAHRAMVDPAAPDLIAHCLRRDHRWYWAFDERAVYLARLVRDLEMPVEPIADRLFTAPAEPDDHDNEFGNTLEVLEVLGRAGVSGVVDGVRRYIQDGERWLDALEEIAGAWPTEWWEDLYRSVAGRIASAAHQPLWRSPPWTAWAARDARIAAWIDTARRPVPPRPFADQSTATLLARLREPVHGPDRKAILRELRRRPPEPALLELVDDLLADDPGPALPAAIRRLGPAALPAARGWAATPGHPLTWAALCILAAHGDDTDAAALIAGLDWLDSRPDDLCGYDVLVGGLARIGGPTAVEVVPRLGRLWFSPHSYERPDYLRAWVALDPAGAGHCLVEGLWDCEAGVRLLAARHAPLTDMTRERLCYLRDDPLEANDVRAAAVARLTGKSATARL</sequence>
<dbReference type="RefSeq" id="WP_212819857.1">
    <property type="nucleotide sequence ID" value="NZ_AP023359.1"/>
</dbReference>
<dbReference type="Proteomes" id="UP000680866">
    <property type="component" value="Chromosome"/>
</dbReference>
<dbReference type="EMBL" id="AP023359">
    <property type="protein sequence ID" value="BCJ70145.1"/>
    <property type="molecule type" value="Genomic_DNA"/>
</dbReference>
<evidence type="ECO:0008006" key="3">
    <source>
        <dbReference type="Google" id="ProtNLM"/>
    </source>
</evidence>
<name>A0A810NFY9_9ACTN</name>
<reference evidence="1" key="1">
    <citation type="submission" date="2020-08" db="EMBL/GenBank/DDBJ databases">
        <title>Whole genome shotgun sequence of Polymorphospora rubra NBRC 101157.</title>
        <authorList>
            <person name="Komaki H."/>
            <person name="Tamura T."/>
        </authorList>
    </citation>
    <scope>NUCLEOTIDE SEQUENCE</scope>
    <source>
        <strain evidence="1">NBRC 101157</strain>
    </source>
</reference>
<keyword evidence="2" id="KW-1185">Reference proteome</keyword>
<dbReference type="AlphaFoldDB" id="A0A810NFY9"/>
<accession>A0A810NFY9</accession>
<proteinExistence type="predicted"/>
<organism evidence="1 2">
    <name type="scientific">Polymorphospora rubra</name>
    <dbReference type="NCBI Taxonomy" id="338584"/>
    <lineage>
        <taxon>Bacteria</taxon>
        <taxon>Bacillati</taxon>
        <taxon>Actinomycetota</taxon>
        <taxon>Actinomycetes</taxon>
        <taxon>Micromonosporales</taxon>
        <taxon>Micromonosporaceae</taxon>
        <taxon>Polymorphospora</taxon>
    </lineage>
</organism>
<evidence type="ECO:0000313" key="1">
    <source>
        <dbReference type="EMBL" id="BCJ70145.1"/>
    </source>
</evidence>
<evidence type="ECO:0000313" key="2">
    <source>
        <dbReference type="Proteomes" id="UP000680866"/>
    </source>
</evidence>
<gene>
    <name evidence="1" type="ORF">Prubr_71660</name>
</gene>
<dbReference type="KEGG" id="pry:Prubr_71660"/>
<protein>
    <recommendedName>
        <fullName evidence="3">HEAT repeat domain-containing protein</fullName>
    </recommendedName>
</protein>